<gene>
    <name evidence="1" type="ORF">ABT39_MTgene5383</name>
</gene>
<evidence type="ECO:0000313" key="1">
    <source>
        <dbReference type="EMBL" id="KUM48383.1"/>
    </source>
</evidence>
<accession>A0A124GNC5</accession>
<name>A0A124GNC5_PICGL</name>
<geneLocation type="mitochondrion" evidence="1"/>
<proteinExistence type="predicted"/>
<dbReference type="EMBL" id="LKAM01000006">
    <property type="protein sequence ID" value="KUM48383.1"/>
    <property type="molecule type" value="Genomic_DNA"/>
</dbReference>
<reference evidence="1" key="1">
    <citation type="journal article" date="2015" name="Genome Biol. Evol.">
        <title>Organellar Genomes of White Spruce (Picea glauca): Assembly and Annotation.</title>
        <authorList>
            <person name="Jackman S.D."/>
            <person name="Warren R.L."/>
            <person name="Gibb E.A."/>
            <person name="Vandervalk B.P."/>
            <person name="Mohamadi H."/>
            <person name="Chu J."/>
            <person name="Raymond A."/>
            <person name="Pleasance S."/>
            <person name="Coope R."/>
            <person name="Wildung M.R."/>
            <person name="Ritland C.E."/>
            <person name="Bousquet J."/>
            <person name="Jones S.J."/>
            <person name="Bohlmann J."/>
            <person name="Birol I."/>
        </authorList>
    </citation>
    <scope>NUCLEOTIDE SEQUENCE [LARGE SCALE GENOMIC DNA]</scope>
    <source>
        <tissue evidence="1">Flushing bud</tissue>
    </source>
</reference>
<protein>
    <submittedName>
        <fullName evidence="1">Uncharacterized protein</fullName>
    </submittedName>
</protein>
<comment type="caution">
    <text evidence="1">The sequence shown here is derived from an EMBL/GenBank/DDBJ whole genome shotgun (WGS) entry which is preliminary data.</text>
</comment>
<keyword evidence="1" id="KW-0496">Mitochondrion</keyword>
<organism evidence="1">
    <name type="scientific">Picea glauca</name>
    <name type="common">White spruce</name>
    <name type="synonym">Pinus glauca</name>
    <dbReference type="NCBI Taxonomy" id="3330"/>
    <lineage>
        <taxon>Eukaryota</taxon>
        <taxon>Viridiplantae</taxon>
        <taxon>Streptophyta</taxon>
        <taxon>Embryophyta</taxon>
        <taxon>Tracheophyta</taxon>
        <taxon>Spermatophyta</taxon>
        <taxon>Pinopsida</taxon>
        <taxon>Pinidae</taxon>
        <taxon>Conifers I</taxon>
        <taxon>Pinales</taxon>
        <taxon>Pinaceae</taxon>
        <taxon>Picea</taxon>
    </lineage>
</organism>
<dbReference type="AlphaFoldDB" id="A0A124GNC5"/>
<sequence length="108" mass="12593">MRISLLNRWGEFLHNGSFLGVRTYPHQIGEVVRLASLGLLAGQGVVHWRNRRTATTWIMRYMDLDRNARKNRSSRIHLTRIIRVHSRPGILSTEVKVESKAELEGRKY</sequence>